<proteinExistence type="predicted"/>
<comment type="caution">
    <text evidence="1">The sequence shown here is derived from an EMBL/GenBank/DDBJ whole genome shotgun (WGS) entry which is preliminary data.</text>
</comment>
<keyword evidence="2" id="KW-1185">Reference proteome</keyword>
<sequence>MAGRRSPAGGRRRVSHLRAYQFRLARKREGGWFMRARGSWRKAAARTSPAARFIYRKYKEVCRRPS</sequence>
<protein>
    <submittedName>
        <fullName evidence="1">Uncharacterized protein</fullName>
    </submittedName>
</protein>
<dbReference type="AlphaFoldDB" id="A0A4C1TKV2"/>
<organism evidence="1 2">
    <name type="scientific">Eumeta variegata</name>
    <name type="common">Bagworm moth</name>
    <name type="synonym">Eumeta japonica</name>
    <dbReference type="NCBI Taxonomy" id="151549"/>
    <lineage>
        <taxon>Eukaryota</taxon>
        <taxon>Metazoa</taxon>
        <taxon>Ecdysozoa</taxon>
        <taxon>Arthropoda</taxon>
        <taxon>Hexapoda</taxon>
        <taxon>Insecta</taxon>
        <taxon>Pterygota</taxon>
        <taxon>Neoptera</taxon>
        <taxon>Endopterygota</taxon>
        <taxon>Lepidoptera</taxon>
        <taxon>Glossata</taxon>
        <taxon>Ditrysia</taxon>
        <taxon>Tineoidea</taxon>
        <taxon>Psychidae</taxon>
        <taxon>Oiketicinae</taxon>
        <taxon>Eumeta</taxon>
    </lineage>
</organism>
<name>A0A4C1TKV2_EUMVA</name>
<dbReference type="EMBL" id="BGZK01005429">
    <property type="protein sequence ID" value="GBP14008.1"/>
    <property type="molecule type" value="Genomic_DNA"/>
</dbReference>
<dbReference type="Proteomes" id="UP000299102">
    <property type="component" value="Unassembled WGS sequence"/>
</dbReference>
<gene>
    <name evidence="1" type="ORF">EVAR_91873_1</name>
</gene>
<evidence type="ECO:0000313" key="1">
    <source>
        <dbReference type="EMBL" id="GBP14008.1"/>
    </source>
</evidence>
<accession>A0A4C1TKV2</accession>
<reference evidence="1 2" key="1">
    <citation type="journal article" date="2019" name="Commun. Biol.">
        <title>The bagworm genome reveals a unique fibroin gene that provides high tensile strength.</title>
        <authorList>
            <person name="Kono N."/>
            <person name="Nakamura H."/>
            <person name="Ohtoshi R."/>
            <person name="Tomita M."/>
            <person name="Numata K."/>
            <person name="Arakawa K."/>
        </authorList>
    </citation>
    <scope>NUCLEOTIDE SEQUENCE [LARGE SCALE GENOMIC DNA]</scope>
</reference>
<evidence type="ECO:0000313" key="2">
    <source>
        <dbReference type="Proteomes" id="UP000299102"/>
    </source>
</evidence>